<evidence type="ECO:0000256" key="3">
    <source>
        <dbReference type="ARBA" id="ARBA00022723"/>
    </source>
</evidence>
<dbReference type="PANTHER" id="PTHR43152">
    <property type="entry name" value="UVRABC SYSTEM PROTEIN A"/>
    <property type="match status" value="1"/>
</dbReference>
<keyword evidence="5" id="KW-0547">Nucleotide-binding</keyword>
<keyword evidence="12" id="KW-0238">DNA-binding</keyword>
<dbReference type="InterPro" id="IPR041552">
    <property type="entry name" value="UvrA_DNA-bd"/>
</dbReference>
<proteinExistence type="predicted"/>
<keyword evidence="4" id="KW-0677">Repeat</keyword>
<dbReference type="PANTHER" id="PTHR43152:SF3">
    <property type="entry name" value="UVRABC SYSTEM PROTEIN A"/>
    <property type="match status" value="1"/>
</dbReference>
<evidence type="ECO:0000256" key="9">
    <source>
        <dbReference type="ARBA" id="ARBA00022833"/>
    </source>
</evidence>
<evidence type="ECO:0000256" key="13">
    <source>
        <dbReference type="ARBA" id="ARBA00023204"/>
    </source>
</evidence>
<dbReference type="Gene3D" id="1.10.8.280">
    <property type="entry name" value="ABC transporter ATPase domain-like"/>
    <property type="match status" value="1"/>
</dbReference>
<comment type="subcellular location">
    <subcellularLocation>
        <location evidence="1">Cytoplasm</location>
    </subcellularLocation>
</comment>
<organism evidence="15 16">
    <name type="scientific">Paenibacillus cisolokensis</name>
    <dbReference type="NCBI Taxonomy" id="1658519"/>
    <lineage>
        <taxon>Bacteria</taxon>
        <taxon>Bacillati</taxon>
        <taxon>Bacillota</taxon>
        <taxon>Bacilli</taxon>
        <taxon>Bacillales</taxon>
        <taxon>Paenibacillaceae</taxon>
        <taxon>Paenibacillus</taxon>
    </lineage>
</organism>
<keyword evidence="7" id="KW-0228">DNA excision</keyword>
<dbReference type="Gene3D" id="1.20.1580.10">
    <property type="entry name" value="ABC transporter ATPase like domain"/>
    <property type="match status" value="1"/>
</dbReference>
<keyword evidence="10" id="KW-0067">ATP-binding</keyword>
<evidence type="ECO:0000256" key="2">
    <source>
        <dbReference type="ARBA" id="ARBA00022490"/>
    </source>
</evidence>
<evidence type="ECO:0000259" key="14">
    <source>
        <dbReference type="Pfam" id="PF17755"/>
    </source>
</evidence>
<evidence type="ECO:0000256" key="12">
    <source>
        <dbReference type="ARBA" id="ARBA00023125"/>
    </source>
</evidence>
<keyword evidence="6" id="KW-0227">DNA damage</keyword>
<sequence length="209" mass="23313">MGQEELLFSSNLACPECGFSIEELSPRMFSFNSPYGACPECDGLGAKMIVDTDLLVPDPDKSIEQGAFEAWAGSTSNYYPQFLDAVCTHYGIPKDVPVRELPPDMMKKLLYGTGGERVRFRYENDFGHQKEAYVPFEGIVNNLERRYRETASDAMREHIESYMSAKPCAGCKGHRLRKETLAVTVGGHNIAYVTSLSIGEAQRFSRNSS</sequence>
<evidence type="ECO:0000256" key="11">
    <source>
        <dbReference type="ARBA" id="ARBA00022881"/>
    </source>
</evidence>
<evidence type="ECO:0000256" key="8">
    <source>
        <dbReference type="ARBA" id="ARBA00022771"/>
    </source>
</evidence>
<keyword evidence="3" id="KW-0479">Metal-binding</keyword>
<name>A0ABQ4NCP8_9BACL</name>
<keyword evidence="16" id="KW-1185">Reference proteome</keyword>
<dbReference type="Pfam" id="PF17755">
    <property type="entry name" value="UvrA_DNA-bind"/>
    <property type="match status" value="1"/>
</dbReference>
<gene>
    <name evidence="15" type="ORF">PACILC2_45650</name>
</gene>
<evidence type="ECO:0000256" key="5">
    <source>
        <dbReference type="ARBA" id="ARBA00022741"/>
    </source>
</evidence>
<keyword evidence="11" id="KW-0267">Excision nuclease</keyword>
<protein>
    <recommendedName>
        <fullName evidence="14">UvrA DNA-binding domain-containing protein</fullName>
    </recommendedName>
</protein>
<keyword evidence="13" id="KW-0234">DNA repair</keyword>
<evidence type="ECO:0000256" key="10">
    <source>
        <dbReference type="ARBA" id="ARBA00022840"/>
    </source>
</evidence>
<keyword evidence="9" id="KW-0862">Zinc</keyword>
<keyword evidence="8" id="KW-0863">Zinc-finger</keyword>
<comment type="caution">
    <text evidence="15">The sequence shown here is derived from an EMBL/GenBank/DDBJ whole genome shotgun (WGS) entry which is preliminary data.</text>
</comment>
<evidence type="ECO:0000313" key="16">
    <source>
        <dbReference type="Proteomes" id="UP000680304"/>
    </source>
</evidence>
<evidence type="ECO:0000256" key="7">
    <source>
        <dbReference type="ARBA" id="ARBA00022769"/>
    </source>
</evidence>
<dbReference type="EMBL" id="BOVJ01000160">
    <property type="protein sequence ID" value="GIQ65997.1"/>
    <property type="molecule type" value="Genomic_DNA"/>
</dbReference>
<dbReference type="Proteomes" id="UP000680304">
    <property type="component" value="Unassembled WGS sequence"/>
</dbReference>
<dbReference type="RefSeq" id="WP_372447188.1">
    <property type="nucleotide sequence ID" value="NZ_BOVJ01000160.1"/>
</dbReference>
<evidence type="ECO:0000256" key="1">
    <source>
        <dbReference type="ARBA" id="ARBA00004496"/>
    </source>
</evidence>
<reference evidence="15 16" key="1">
    <citation type="submission" date="2021-04" db="EMBL/GenBank/DDBJ databases">
        <title>Draft genome sequence of Paenibacillus cisolokensis, LC2-13A.</title>
        <authorList>
            <person name="Uke A."/>
            <person name="Chhe C."/>
            <person name="Baramee S."/>
            <person name="Kosugi A."/>
        </authorList>
    </citation>
    <scope>NUCLEOTIDE SEQUENCE [LARGE SCALE GENOMIC DNA]</scope>
    <source>
        <strain evidence="15 16">LC2-13A</strain>
    </source>
</reference>
<keyword evidence="2" id="KW-0963">Cytoplasm</keyword>
<evidence type="ECO:0000256" key="6">
    <source>
        <dbReference type="ARBA" id="ARBA00022763"/>
    </source>
</evidence>
<feature type="domain" description="UvrA DNA-binding" evidence="14">
    <location>
        <begin position="51"/>
        <end position="160"/>
    </location>
</feature>
<evidence type="ECO:0000313" key="15">
    <source>
        <dbReference type="EMBL" id="GIQ65997.1"/>
    </source>
</evidence>
<evidence type="ECO:0000256" key="4">
    <source>
        <dbReference type="ARBA" id="ARBA00022737"/>
    </source>
</evidence>
<accession>A0ABQ4NCP8</accession>